<accession>A0AAV7LUB5</accession>
<evidence type="ECO:0000256" key="1">
    <source>
        <dbReference type="SAM" id="MobiDB-lite"/>
    </source>
</evidence>
<dbReference type="AlphaFoldDB" id="A0AAV7LUB5"/>
<keyword evidence="3" id="KW-1185">Reference proteome</keyword>
<evidence type="ECO:0000313" key="2">
    <source>
        <dbReference type="EMBL" id="KAJ1093123.1"/>
    </source>
</evidence>
<comment type="caution">
    <text evidence="2">The sequence shown here is derived from an EMBL/GenBank/DDBJ whole genome shotgun (WGS) entry which is preliminary data.</text>
</comment>
<name>A0AAV7LUB5_PLEWA</name>
<protein>
    <submittedName>
        <fullName evidence="2">Uncharacterized protein</fullName>
    </submittedName>
</protein>
<feature type="region of interest" description="Disordered" evidence="1">
    <location>
        <begin position="67"/>
        <end position="86"/>
    </location>
</feature>
<sequence>MGSPLIPRTTQACHTLPAPTPRQSRHQGGGREWEPQVGILHTTVTLFLLVPTASRLPSVGFRGSSPPTVQLGARRQSRRRRAPLLGPGRRCLLQSVGLRAPVLSRVPGASPVRRVTAEPPRRSSLCGHPGAALSAQGLSPEPSSSPQSVGFRVWGAVPMPSRTPGVLPVRRGPAGPPLRRLRAGTQGRPR</sequence>
<feature type="region of interest" description="Disordered" evidence="1">
    <location>
        <begin position="1"/>
        <end position="32"/>
    </location>
</feature>
<dbReference type="EMBL" id="JANPWB010000015">
    <property type="protein sequence ID" value="KAJ1093123.1"/>
    <property type="molecule type" value="Genomic_DNA"/>
</dbReference>
<feature type="compositionally biased region" description="Low complexity" evidence="1">
    <location>
        <begin position="164"/>
        <end position="173"/>
    </location>
</feature>
<gene>
    <name evidence="2" type="ORF">NDU88_006232</name>
</gene>
<dbReference type="Proteomes" id="UP001066276">
    <property type="component" value="Chromosome 11"/>
</dbReference>
<proteinExistence type="predicted"/>
<evidence type="ECO:0000313" key="3">
    <source>
        <dbReference type="Proteomes" id="UP001066276"/>
    </source>
</evidence>
<feature type="region of interest" description="Disordered" evidence="1">
    <location>
        <begin position="111"/>
        <end position="190"/>
    </location>
</feature>
<organism evidence="2 3">
    <name type="scientific">Pleurodeles waltl</name>
    <name type="common">Iberian ribbed newt</name>
    <dbReference type="NCBI Taxonomy" id="8319"/>
    <lineage>
        <taxon>Eukaryota</taxon>
        <taxon>Metazoa</taxon>
        <taxon>Chordata</taxon>
        <taxon>Craniata</taxon>
        <taxon>Vertebrata</taxon>
        <taxon>Euteleostomi</taxon>
        <taxon>Amphibia</taxon>
        <taxon>Batrachia</taxon>
        <taxon>Caudata</taxon>
        <taxon>Salamandroidea</taxon>
        <taxon>Salamandridae</taxon>
        <taxon>Pleurodelinae</taxon>
        <taxon>Pleurodeles</taxon>
    </lineage>
</organism>
<reference evidence="2" key="1">
    <citation type="journal article" date="2022" name="bioRxiv">
        <title>Sequencing and chromosome-scale assembly of the giantPleurodeles waltlgenome.</title>
        <authorList>
            <person name="Brown T."/>
            <person name="Elewa A."/>
            <person name="Iarovenko S."/>
            <person name="Subramanian E."/>
            <person name="Araus A.J."/>
            <person name="Petzold A."/>
            <person name="Susuki M."/>
            <person name="Suzuki K.-i.T."/>
            <person name="Hayashi T."/>
            <person name="Toyoda A."/>
            <person name="Oliveira C."/>
            <person name="Osipova E."/>
            <person name="Leigh N.D."/>
            <person name="Simon A."/>
            <person name="Yun M.H."/>
        </authorList>
    </citation>
    <scope>NUCLEOTIDE SEQUENCE</scope>
    <source>
        <strain evidence="2">20211129_DDA</strain>
        <tissue evidence="2">Liver</tissue>
    </source>
</reference>